<dbReference type="EMBL" id="FMZX01000025">
    <property type="protein sequence ID" value="SDE26797.1"/>
    <property type="molecule type" value="Genomic_DNA"/>
</dbReference>
<evidence type="ECO:0000259" key="9">
    <source>
        <dbReference type="Pfam" id="PF02878"/>
    </source>
</evidence>
<dbReference type="Pfam" id="PF02879">
    <property type="entry name" value="PGM_PMM_II"/>
    <property type="match status" value="1"/>
</dbReference>
<gene>
    <name evidence="12" type="ORF">SAMN04487779_102543</name>
</gene>
<organism evidence="12 13">
    <name type="scientific">Belnapia rosea</name>
    <dbReference type="NCBI Taxonomy" id="938405"/>
    <lineage>
        <taxon>Bacteria</taxon>
        <taxon>Pseudomonadati</taxon>
        <taxon>Pseudomonadota</taxon>
        <taxon>Alphaproteobacteria</taxon>
        <taxon>Acetobacterales</taxon>
        <taxon>Roseomonadaceae</taxon>
        <taxon>Belnapia</taxon>
    </lineage>
</organism>
<evidence type="ECO:0000259" key="8">
    <source>
        <dbReference type="Pfam" id="PF00408"/>
    </source>
</evidence>
<dbReference type="PROSITE" id="PS00710">
    <property type="entry name" value="PGM_PMM"/>
    <property type="match status" value="1"/>
</dbReference>
<evidence type="ECO:0000313" key="12">
    <source>
        <dbReference type="EMBL" id="SDE26797.1"/>
    </source>
</evidence>
<reference evidence="12 13" key="1">
    <citation type="submission" date="2016-10" db="EMBL/GenBank/DDBJ databases">
        <authorList>
            <person name="de Groot N.N."/>
        </authorList>
    </citation>
    <scope>NUCLEOTIDE SEQUENCE [LARGE SCALE GENOMIC DNA]</scope>
    <source>
        <strain evidence="12 13">CPCC 100156</strain>
    </source>
</reference>
<keyword evidence="3" id="KW-0597">Phosphoprotein</keyword>
<evidence type="ECO:0000256" key="3">
    <source>
        <dbReference type="ARBA" id="ARBA00022553"/>
    </source>
</evidence>
<dbReference type="InterPro" id="IPR005844">
    <property type="entry name" value="A-D-PHexomutase_a/b/a-I"/>
</dbReference>
<keyword evidence="4 7" id="KW-0479">Metal-binding</keyword>
<dbReference type="InterPro" id="IPR016066">
    <property type="entry name" value="A-D-PHexomutase_CS"/>
</dbReference>
<dbReference type="InterPro" id="IPR005846">
    <property type="entry name" value="A-D-PHexomutase_a/b/a-III"/>
</dbReference>
<dbReference type="CDD" id="cd03089">
    <property type="entry name" value="PMM_PGM"/>
    <property type="match status" value="1"/>
</dbReference>
<dbReference type="InterPro" id="IPR016055">
    <property type="entry name" value="A-D-PHexomutase_a/b/a-I/II/III"/>
</dbReference>
<dbReference type="GO" id="GO:0000287">
    <property type="term" value="F:magnesium ion binding"/>
    <property type="evidence" value="ECO:0007669"/>
    <property type="project" value="InterPro"/>
</dbReference>
<evidence type="ECO:0000313" key="13">
    <source>
        <dbReference type="Proteomes" id="UP000198925"/>
    </source>
</evidence>
<keyword evidence="5 7" id="KW-0460">Magnesium</keyword>
<evidence type="ECO:0000259" key="10">
    <source>
        <dbReference type="Pfam" id="PF02879"/>
    </source>
</evidence>
<dbReference type="SUPFAM" id="SSF55957">
    <property type="entry name" value="Phosphoglucomutase, C-terminal domain"/>
    <property type="match status" value="1"/>
</dbReference>
<evidence type="ECO:0000256" key="4">
    <source>
        <dbReference type="ARBA" id="ARBA00022723"/>
    </source>
</evidence>
<dbReference type="AlphaFoldDB" id="A0A1G7BIT5"/>
<dbReference type="Gene3D" id="3.30.310.50">
    <property type="entry name" value="Alpha-D-phosphohexomutase, C-terminal domain"/>
    <property type="match status" value="1"/>
</dbReference>
<feature type="domain" description="Alpha-D-phosphohexomutase alpha/beta/alpha" evidence="11">
    <location>
        <begin position="266"/>
        <end position="375"/>
    </location>
</feature>
<evidence type="ECO:0000256" key="6">
    <source>
        <dbReference type="ARBA" id="ARBA00023235"/>
    </source>
</evidence>
<feature type="domain" description="Alpha-D-phosphohexomutase alpha/beta/alpha" evidence="9">
    <location>
        <begin position="13"/>
        <end position="139"/>
    </location>
</feature>
<name>A0A1G7BIT5_9PROT</name>
<dbReference type="SUPFAM" id="SSF53738">
    <property type="entry name" value="Phosphoglucomutase, first 3 domains"/>
    <property type="match status" value="3"/>
</dbReference>
<protein>
    <submittedName>
        <fullName evidence="12">Phosphomannomutase</fullName>
    </submittedName>
</protein>
<dbReference type="InterPro" id="IPR005845">
    <property type="entry name" value="A-D-PHexomutase_a/b/a-II"/>
</dbReference>
<sequence>MSVFHHEFHGTVLREYDIRGIIGETLQPEDAFAIGRCFGSLVVRANGNKAGAKVAVGYDGRLSSPDLEPQLVAGLRACGIEVLRIGLVATPMLYFASHALQADGAIMVTGSHNPPNYNGFKMMMGQKPFFGPQIQEIGRMARDGDVVPVATEGSDRHVEIMEDYVARVLQDYDGGERPLKVVWDPGNGSGCDVTKALAGKLPGEHTVINGDVDGTFPNHHPDPTVAKNLEQLIAEVARTGADLGIAFDGDADRIGVVDNEGHILFGDQLLIILARDVLKSKPGGTIIADVKASQVLFDEVQKAGGTPLMWKTGHSLIKSKMAETGSPLAGEMSGHIFFADKWYGFDDAPYSAIRLLGIVARMQERLGEVRAALPQVINTPELRFDCDEARKFAVVKEVKDRLAAAGAKVQDVDGVRVLTEDGWWLLRASNTQAVLVARCEASTEAGLERLKALLVEQLVASGLPAPDFSAENAGH</sequence>
<dbReference type="PRINTS" id="PR00509">
    <property type="entry name" value="PGMPMM"/>
</dbReference>
<proteinExistence type="inferred from homology"/>
<dbReference type="InterPro" id="IPR036900">
    <property type="entry name" value="A-D-PHexomutase_C_sf"/>
</dbReference>
<dbReference type="GO" id="GO:0005975">
    <property type="term" value="P:carbohydrate metabolic process"/>
    <property type="evidence" value="ECO:0007669"/>
    <property type="project" value="InterPro"/>
</dbReference>
<keyword evidence="13" id="KW-1185">Reference proteome</keyword>
<evidence type="ECO:0000259" key="11">
    <source>
        <dbReference type="Pfam" id="PF02880"/>
    </source>
</evidence>
<dbReference type="STRING" id="938405.SAMN02927895_01298"/>
<dbReference type="NCBIfam" id="NF046027">
    <property type="entry name" value="PhglucPhmanMutPgmG"/>
    <property type="match status" value="1"/>
</dbReference>
<dbReference type="Pfam" id="PF02880">
    <property type="entry name" value="PGM_PMM_III"/>
    <property type="match status" value="1"/>
</dbReference>
<feature type="domain" description="Alpha-D-phosphohexomutase alpha/beta/alpha" evidence="10">
    <location>
        <begin position="163"/>
        <end position="261"/>
    </location>
</feature>
<dbReference type="GO" id="GO:0016868">
    <property type="term" value="F:intramolecular phosphotransferase activity"/>
    <property type="evidence" value="ECO:0007669"/>
    <property type="project" value="InterPro"/>
</dbReference>
<comment type="similarity">
    <text evidence="2 7">Belongs to the phosphohexose mutase family.</text>
</comment>
<accession>A0A1G7BIT5</accession>
<dbReference type="PANTHER" id="PTHR43771:SF2">
    <property type="entry name" value="PHOSPHOMANNOMUTASE_PHOSPHOGLUCOMUTASE"/>
    <property type="match status" value="1"/>
</dbReference>
<evidence type="ECO:0000256" key="5">
    <source>
        <dbReference type="ARBA" id="ARBA00022842"/>
    </source>
</evidence>
<evidence type="ECO:0000256" key="2">
    <source>
        <dbReference type="ARBA" id="ARBA00010231"/>
    </source>
</evidence>
<dbReference type="Proteomes" id="UP000198925">
    <property type="component" value="Unassembled WGS sequence"/>
</dbReference>
<dbReference type="InterPro" id="IPR005843">
    <property type="entry name" value="A-D-PHexomutase_C"/>
</dbReference>
<feature type="domain" description="Alpha-D-phosphohexomutase C-terminal" evidence="8">
    <location>
        <begin position="381"/>
        <end position="456"/>
    </location>
</feature>
<evidence type="ECO:0000256" key="1">
    <source>
        <dbReference type="ARBA" id="ARBA00001946"/>
    </source>
</evidence>
<evidence type="ECO:0000256" key="7">
    <source>
        <dbReference type="RuleBase" id="RU004326"/>
    </source>
</evidence>
<dbReference type="Pfam" id="PF00408">
    <property type="entry name" value="PGM_PMM_IV"/>
    <property type="match status" value="1"/>
</dbReference>
<dbReference type="Pfam" id="PF02878">
    <property type="entry name" value="PGM_PMM_I"/>
    <property type="match status" value="1"/>
</dbReference>
<keyword evidence="6" id="KW-0413">Isomerase</keyword>
<comment type="cofactor">
    <cofactor evidence="1">
        <name>Mg(2+)</name>
        <dbReference type="ChEBI" id="CHEBI:18420"/>
    </cofactor>
</comment>
<dbReference type="Gene3D" id="3.40.120.10">
    <property type="entry name" value="Alpha-D-Glucose-1,6-Bisphosphate, subunit A, domain 3"/>
    <property type="match status" value="3"/>
</dbReference>
<dbReference type="InterPro" id="IPR005841">
    <property type="entry name" value="Alpha-D-phosphohexomutase_SF"/>
</dbReference>
<dbReference type="PANTHER" id="PTHR43771">
    <property type="entry name" value="PHOSPHOMANNOMUTASE"/>
    <property type="match status" value="1"/>
</dbReference>
<dbReference type="RefSeq" id="WP_090664917.1">
    <property type="nucleotide sequence ID" value="NZ_FMZX01000025.1"/>
</dbReference>